<evidence type="ECO:0008006" key="7">
    <source>
        <dbReference type="Google" id="ProtNLM"/>
    </source>
</evidence>
<dbReference type="PANTHER" id="PTHR24096">
    <property type="entry name" value="LONG-CHAIN-FATTY-ACID--COA LIGASE"/>
    <property type="match status" value="1"/>
</dbReference>
<dbReference type="AlphaFoldDB" id="A0AAD5JWC8"/>
<dbReference type="InterPro" id="IPR000873">
    <property type="entry name" value="AMP-dep_synth/lig_dom"/>
</dbReference>
<proteinExistence type="inferred from homology"/>
<dbReference type="Pfam" id="PF00501">
    <property type="entry name" value="AMP-binding"/>
    <property type="match status" value="1"/>
</dbReference>
<keyword evidence="2" id="KW-0436">Ligase</keyword>
<keyword evidence="6" id="KW-1185">Reference proteome</keyword>
<organism evidence="5 6">
    <name type="scientific">Phascolomyces articulosus</name>
    <dbReference type="NCBI Taxonomy" id="60185"/>
    <lineage>
        <taxon>Eukaryota</taxon>
        <taxon>Fungi</taxon>
        <taxon>Fungi incertae sedis</taxon>
        <taxon>Mucoromycota</taxon>
        <taxon>Mucoromycotina</taxon>
        <taxon>Mucoromycetes</taxon>
        <taxon>Mucorales</taxon>
        <taxon>Lichtheimiaceae</taxon>
        <taxon>Phascolomyces</taxon>
    </lineage>
</organism>
<evidence type="ECO:0000256" key="2">
    <source>
        <dbReference type="ARBA" id="ARBA00022598"/>
    </source>
</evidence>
<evidence type="ECO:0000313" key="5">
    <source>
        <dbReference type="EMBL" id="KAI9257276.1"/>
    </source>
</evidence>
<protein>
    <recommendedName>
        <fullName evidence="7">AMP-dependent synthetase/ligase domain-containing protein</fullName>
    </recommendedName>
</protein>
<dbReference type="EMBL" id="JAIXMP010000020">
    <property type="protein sequence ID" value="KAI9257276.1"/>
    <property type="molecule type" value="Genomic_DNA"/>
</dbReference>
<evidence type="ECO:0000259" key="3">
    <source>
        <dbReference type="Pfam" id="PF00501"/>
    </source>
</evidence>
<reference evidence="5" key="2">
    <citation type="submission" date="2023-02" db="EMBL/GenBank/DDBJ databases">
        <authorList>
            <consortium name="DOE Joint Genome Institute"/>
            <person name="Mondo S.J."/>
            <person name="Chang Y."/>
            <person name="Wang Y."/>
            <person name="Ahrendt S."/>
            <person name="Andreopoulos W."/>
            <person name="Barry K."/>
            <person name="Beard J."/>
            <person name="Benny G.L."/>
            <person name="Blankenship S."/>
            <person name="Bonito G."/>
            <person name="Cuomo C."/>
            <person name="Desiro A."/>
            <person name="Gervers K.A."/>
            <person name="Hundley H."/>
            <person name="Kuo A."/>
            <person name="LaButti K."/>
            <person name="Lang B.F."/>
            <person name="Lipzen A."/>
            <person name="O'Donnell K."/>
            <person name="Pangilinan J."/>
            <person name="Reynolds N."/>
            <person name="Sandor L."/>
            <person name="Smith M.W."/>
            <person name="Tsang A."/>
            <person name="Grigoriev I.V."/>
            <person name="Stajich J.E."/>
            <person name="Spatafora J.W."/>
        </authorList>
    </citation>
    <scope>NUCLEOTIDE SEQUENCE</scope>
    <source>
        <strain evidence="5">RSA 2281</strain>
    </source>
</reference>
<dbReference type="Gene3D" id="3.40.50.980">
    <property type="match status" value="1"/>
</dbReference>
<comment type="similarity">
    <text evidence="1">Belongs to the ATP-dependent AMP-binding enzyme family.</text>
</comment>
<reference evidence="5" key="1">
    <citation type="journal article" date="2022" name="IScience">
        <title>Evolution of zygomycete secretomes and the origins of terrestrial fungal ecologies.</title>
        <authorList>
            <person name="Chang Y."/>
            <person name="Wang Y."/>
            <person name="Mondo S."/>
            <person name="Ahrendt S."/>
            <person name="Andreopoulos W."/>
            <person name="Barry K."/>
            <person name="Beard J."/>
            <person name="Benny G.L."/>
            <person name="Blankenship S."/>
            <person name="Bonito G."/>
            <person name="Cuomo C."/>
            <person name="Desiro A."/>
            <person name="Gervers K.A."/>
            <person name="Hundley H."/>
            <person name="Kuo A."/>
            <person name="LaButti K."/>
            <person name="Lang B.F."/>
            <person name="Lipzen A."/>
            <person name="O'Donnell K."/>
            <person name="Pangilinan J."/>
            <person name="Reynolds N."/>
            <person name="Sandor L."/>
            <person name="Smith M.E."/>
            <person name="Tsang A."/>
            <person name="Grigoriev I.V."/>
            <person name="Stajich J.E."/>
            <person name="Spatafora J.W."/>
        </authorList>
    </citation>
    <scope>NUCLEOTIDE SEQUENCE</scope>
    <source>
        <strain evidence="5">RSA 2281</strain>
    </source>
</reference>
<dbReference type="PANTHER" id="PTHR24096:SF149">
    <property type="entry name" value="AMP-BINDING DOMAIN-CONTAINING PROTEIN-RELATED"/>
    <property type="match status" value="1"/>
</dbReference>
<dbReference type="Gene3D" id="3.30.300.30">
    <property type="match status" value="1"/>
</dbReference>
<dbReference type="GO" id="GO:0016405">
    <property type="term" value="F:CoA-ligase activity"/>
    <property type="evidence" value="ECO:0007669"/>
    <property type="project" value="TreeGrafter"/>
</dbReference>
<dbReference type="Pfam" id="PF13193">
    <property type="entry name" value="AMP-binding_C"/>
    <property type="match status" value="1"/>
</dbReference>
<name>A0AAD5JWC8_9FUNG</name>
<evidence type="ECO:0000256" key="1">
    <source>
        <dbReference type="ARBA" id="ARBA00006432"/>
    </source>
</evidence>
<gene>
    <name evidence="5" type="ORF">BDA99DRAFT_606524</name>
</gene>
<dbReference type="InterPro" id="IPR025110">
    <property type="entry name" value="AMP-bd_C"/>
</dbReference>
<dbReference type="Proteomes" id="UP001209540">
    <property type="component" value="Unassembled WGS sequence"/>
</dbReference>
<dbReference type="Gene3D" id="2.30.38.10">
    <property type="entry name" value="Luciferase, Domain 3"/>
    <property type="match status" value="1"/>
</dbReference>
<comment type="caution">
    <text evidence="5">The sequence shown here is derived from an EMBL/GenBank/DDBJ whole genome shotgun (WGS) entry which is preliminary data.</text>
</comment>
<evidence type="ECO:0000313" key="6">
    <source>
        <dbReference type="Proteomes" id="UP001209540"/>
    </source>
</evidence>
<dbReference type="SUPFAM" id="SSF56801">
    <property type="entry name" value="Acetyl-CoA synthetase-like"/>
    <property type="match status" value="1"/>
</dbReference>
<dbReference type="InterPro" id="IPR045851">
    <property type="entry name" value="AMP-bd_C_sf"/>
</dbReference>
<evidence type="ECO:0000259" key="4">
    <source>
        <dbReference type="Pfam" id="PF13193"/>
    </source>
</evidence>
<sequence>MNFYQLRNIDNCSLTETTPAACVQAGDHIVPGSSGLLCPSMYARVVNEDGKVGERGELWLKGPNIMKGYLNRPQETADCIDTEGFFHTGDVAPAELEGVLLKHKDVLDCAVIGVYDPKQATEIPRAYVVLKSNVDHMAYRFGADLKNFCGFQRGDVLAIYAPNAVDAKKEITELYISLDMFF</sequence>
<accession>A0AAD5JWC8</accession>
<feature type="domain" description="AMP-dependent synthetase/ligase" evidence="3">
    <location>
        <begin position="14"/>
        <end position="70"/>
    </location>
</feature>
<feature type="domain" description="AMP-binding enzyme C-terminal" evidence="4">
    <location>
        <begin position="95"/>
        <end position="165"/>
    </location>
</feature>